<dbReference type="GO" id="GO:0070120">
    <property type="term" value="P:ciliary neurotrophic factor-mediated signaling pathway"/>
    <property type="evidence" value="ECO:0007669"/>
    <property type="project" value="InterPro"/>
</dbReference>
<dbReference type="GO" id="GO:0043524">
    <property type="term" value="P:negative regulation of neuron apoptotic process"/>
    <property type="evidence" value="ECO:0007669"/>
    <property type="project" value="InterPro"/>
</dbReference>
<evidence type="ECO:0008006" key="3">
    <source>
        <dbReference type="Google" id="ProtNLM"/>
    </source>
</evidence>
<comment type="caution">
    <text evidence="1">The sequence shown here is derived from an EMBL/GenBank/DDBJ whole genome shotgun (WGS) entry which is preliminary data.</text>
</comment>
<proteinExistence type="predicted"/>
<organism evidence="1 2">
    <name type="scientific">Coregonus suidteri</name>
    <dbReference type="NCBI Taxonomy" id="861788"/>
    <lineage>
        <taxon>Eukaryota</taxon>
        <taxon>Metazoa</taxon>
        <taxon>Chordata</taxon>
        <taxon>Craniata</taxon>
        <taxon>Vertebrata</taxon>
        <taxon>Euteleostomi</taxon>
        <taxon>Actinopterygii</taxon>
        <taxon>Neopterygii</taxon>
        <taxon>Teleostei</taxon>
        <taxon>Protacanthopterygii</taxon>
        <taxon>Salmoniformes</taxon>
        <taxon>Salmonidae</taxon>
        <taxon>Coregoninae</taxon>
        <taxon>Coregonus</taxon>
    </lineage>
</organism>
<gene>
    <name evidence="1" type="ORF">J4Q44_G00043210</name>
</gene>
<accession>A0AAN8R672</accession>
<name>A0AAN8R672_9TELE</name>
<keyword evidence="2" id="KW-1185">Reference proteome</keyword>
<dbReference type="SUPFAM" id="SSF47266">
    <property type="entry name" value="4-helical cytokines"/>
    <property type="match status" value="1"/>
</dbReference>
<dbReference type="Proteomes" id="UP001356427">
    <property type="component" value="Unassembled WGS sequence"/>
</dbReference>
<dbReference type="PANTHER" id="PTHR15196">
    <property type="entry name" value="CILIARY NEUROTROPHIC FACTOR"/>
    <property type="match status" value="1"/>
</dbReference>
<sequence>MATASHYYGVHIQTASVSGAAKRGVHGGIAKYKNVVSLKRLPKFIKAVTSTLCTSTLSSIPPPHPPLQRKKETFAEELTVGEERLVTVPPLSSQLSPNDRLWRIYSALQQCRNLLERAIGREERVGNGGDRAEYESQKKTVRDRLGHLLESIRLLLADGAGTATFTPDPKNTEIDGPVNGSPFALKLWIYRIFNELEQWTRIASQTL</sequence>
<evidence type="ECO:0000313" key="2">
    <source>
        <dbReference type="Proteomes" id="UP001356427"/>
    </source>
</evidence>
<dbReference type="PANTHER" id="PTHR15196:SF1">
    <property type="entry name" value="CILIARY NEUROTROPHIC FACTOR"/>
    <property type="match status" value="1"/>
</dbReference>
<dbReference type="InterPro" id="IPR000151">
    <property type="entry name" value="Ciliary_neurotrophic_fac_CNTF"/>
</dbReference>
<evidence type="ECO:0000313" key="1">
    <source>
        <dbReference type="EMBL" id="KAK6324979.1"/>
    </source>
</evidence>
<dbReference type="AlphaFoldDB" id="A0AAN8R672"/>
<reference evidence="1 2" key="1">
    <citation type="submission" date="2021-04" db="EMBL/GenBank/DDBJ databases">
        <authorList>
            <person name="De Guttry C."/>
            <person name="Zahm M."/>
            <person name="Klopp C."/>
            <person name="Cabau C."/>
            <person name="Louis A."/>
            <person name="Berthelot C."/>
            <person name="Parey E."/>
            <person name="Roest Crollius H."/>
            <person name="Montfort J."/>
            <person name="Robinson-Rechavi M."/>
            <person name="Bucao C."/>
            <person name="Bouchez O."/>
            <person name="Gislard M."/>
            <person name="Lluch J."/>
            <person name="Milhes M."/>
            <person name="Lampietro C."/>
            <person name="Lopez Roques C."/>
            <person name="Donnadieu C."/>
            <person name="Braasch I."/>
            <person name="Desvignes T."/>
            <person name="Postlethwait J."/>
            <person name="Bobe J."/>
            <person name="Wedekind C."/>
            <person name="Guiguen Y."/>
        </authorList>
    </citation>
    <scope>NUCLEOTIDE SEQUENCE [LARGE SCALE GENOMIC DNA]</scope>
    <source>
        <strain evidence="1">Cs_M1</strain>
        <tissue evidence="1">Blood</tissue>
    </source>
</reference>
<protein>
    <recommendedName>
        <fullName evidence="3">Ciliary neurotrophic factor</fullName>
    </recommendedName>
</protein>
<dbReference type="GO" id="GO:0005127">
    <property type="term" value="F:ciliary neurotrophic factor receptor binding"/>
    <property type="evidence" value="ECO:0007669"/>
    <property type="project" value="InterPro"/>
</dbReference>
<dbReference type="InterPro" id="IPR009079">
    <property type="entry name" value="4_helix_cytokine-like_core"/>
</dbReference>
<dbReference type="EMBL" id="JAGTTL010000003">
    <property type="protein sequence ID" value="KAK6324979.1"/>
    <property type="molecule type" value="Genomic_DNA"/>
</dbReference>
<dbReference type="Gene3D" id="1.20.1250.10">
    <property type="match status" value="1"/>
</dbReference>